<organism evidence="1 2">
    <name type="scientific">Phyllobacterium zundukense</name>
    <dbReference type="NCBI Taxonomy" id="1867719"/>
    <lineage>
        <taxon>Bacteria</taxon>
        <taxon>Pseudomonadati</taxon>
        <taxon>Pseudomonadota</taxon>
        <taxon>Alphaproteobacteria</taxon>
        <taxon>Hyphomicrobiales</taxon>
        <taxon>Phyllobacteriaceae</taxon>
        <taxon>Phyllobacterium</taxon>
    </lineage>
</organism>
<evidence type="ECO:0000313" key="1">
    <source>
        <dbReference type="EMBL" id="PIO42320.1"/>
    </source>
</evidence>
<proteinExistence type="predicted"/>
<dbReference type="KEGG" id="pht:BLM14_14720"/>
<evidence type="ECO:0000313" key="2">
    <source>
        <dbReference type="Proteomes" id="UP000232163"/>
    </source>
</evidence>
<dbReference type="EMBL" id="MZMT01000053">
    <property type="protein sequence ID" value="PIO42320.1"/>
    <property type="molecule type" value="Genomic_DNA"/>
</dbReference>
<dbReference type="Proteomes" id="UP000232163">
    <property type="component" value="Unassembled WGS sequence"/>
</dbReference>
<dbReference type="AlphaFoldDB" id="A0A2N9VS52"/>
<dbReference type="RefSeq" id="WP_100000121.1">
    <property type="nucleotide sequence ID" value="NZ_CP017940.1"/>
</dbReference>
<comment type="caution">
    <text evidence="1">The sequence shown here is derived from an EMBL/GenBank/DDBJ whole genome shotgun (WGS) entry which is preliminary data.</text>
</comment>
<reference evidence="1 2" key="1">
    <citation type="journal article" date="2017" name="Int J Environ Stud">
        <title>Does the Miocene-Pliocene relict legume Oxytropis triphylla form nitrogen-fixing nodules with a combination of bacterial strains?</title>
        <authorList>
            <person name="Safronova V."/>
            <person name="Belimov A."/>
            <person name="Sazanova A."/>
            <person name="Kuznetsova I."/>
            <person name="Popova J."/>
            <person name="Andronov E."/>
            <person name="Verkhozina A."/>
            <person name="Tikhonovich I."/>
        </authorList>
    </citation>
    <scope>NUCLEOTIDE SEQUENCE [LARGE SCALE GENOMIC DNA]</scope>
    <source>
        <strain evidence="1 2">Tri-38</strain>
    </source>
</reference>
<name>A0A2N9VS52_9HYPH</name>
<dbReference type="OrthoDB" id="7596615at2"/>
<protein>
    <submittedName>
        <fullName evidence="1">Uncharacterized protein</fullName>
    </submittedName>
</protein>
<gene>
    <name evidence="1" type="ORF">B5P45_25175</name>
</gene>
<keyword evidence="2" id="KW-1185">Reference proteome</keyword>
<sequence>MASKTQDVFINCPFDDAFLPSFHALVFGVLACGFRVRCAREMDDGGETRIDKLYRIIEQCRYGIHDLSRTELDPGNNLPRFNMPLELGLYMGAKRYGDDDQKLKRCLILDVEPYRYQQFISDLAGMDITPHAGDPRTMVARVRNWLVTVSRRKSIPSSEFVLGSYDRFVAGLEDIAQEANLVHDDLIYADYERLVLAWIRSGHGLIAPE</sequence>
<dbReference type="PROSITE" id="PS51257">
    <property type="entry name" value="PROKAR_LIPOPROTEIN"/>
    <property type="match status" value="1"/>
</dbReference>
<accession>A0A2N9VS52</accession>